<sequence>MPMHVFDLDYDSFCSICGLLSRSDLRALSSLSKNGFNMVVPALVRTVTLSRSPKQVLDFCNFALKHALCPSIISLTVFESASYFEPPKKYIQGYIQGIDIPHADMFASALTEVLEKATNLAHLRFKGRVNALLESQPRIANIVCDHPPALSFELSWADLHPLKSFTSISGLVHLDIQTSGLPRYYGELEEAVEAIVMNSSSTLETIYLGHAMPISLRLQGPPPFSCIRVRHLSMLGSSVLPEKVALMFPNLQSLEMQQSLSKVTTKASEFEVLSPPLLLFDCPPRTLWTGLRSFSGPRQLAFNLTRHHPLRRISFKHHSPYSDASEFIMLSDTFLNSDIRSLSLEVNLLEGGGDLVVSSADGIRVPSLLDPLFSALFHSGTSLTFLSIRTGQFNGTIPLCVEHLKGVAPSSSP</sequence>
<evidence type="ECO:0000313" key="2">
    <source>
        <dbReference type="Proteomes" id="UP000724874"/>
    </source>
</evidence>
<evidence type="ECO:0000313" key="1">
    <source>
        <dbReference type="EMBL" id="KAF8877733.1"/>
    </source>
</evidence>
<comment type="caution">
    <text evidence="1">The sequence shown here is derived from an EMBL/GenBank/DDBJ whole genome shotgun (WGS) entry which is preliminary data.</text>
</comment>
<protein>
    <submittedName>
        <fullName evidence="1">Uncharacterized protein</fullName>
    </submittedName>
</protein>
<dbReference type="EMBL" id="JADNYJ010000166">
    <property type="protein sequence ID" value="KAF8877733.1"/>
    <property type="molecule type" value="Genomic_DNA"/>
</dbReference>
<dbReference type="AlphaFoldDB" id="A0A9P5TGE2"/>
<name>A0A9P5TGE2_GYMJU</name>
<gene>
    <name evidence="1" type="ORF">CPB84DRAFT_356286</name>
</gene>
<organism evidence="1 2">
    <name type="scientific">Gymnopilus junonius</name>
    <name type="common">Spectacular rustgill mushroom</name>
    <name type="synonym">Gymnopilus spectabilis subsp. junonius</name>
    <dbReference type="NCBI Taxonomy" id="109634"/>
    <lineage>
        <taxon>Eukaryota</taxon>
        <taxon>Fungi</taxon>
        <taxon>Dikarya</taxon>
        <taxon>Basidiomycota</taxon>
        <taxon>Agaricomycotina</taxon>
        <taxon>Agaricomycetes</taxon>
        <taxon>Agaricomycetidae</taxon>
        <taxon>Agaricales</taxon>
        <taxon>Agaricineae</taxon>
        <taxon>Hymenogastraceae</taxon>
        <taxon>Gymnopilus</taxon>
    </lineage>
</organism>
<accession>A0A9P5TGE2</accession>
<dbReference type="Proteomes" id="UP000724874">
    <property type="component" value="Unassembled WGS sequence"/>
</dbReference>
<reference evidence="1" key="1">
    <citation type="submission" date="2020-11" db="EMBL/GenBank/DDBJ databases">
        <authorList>
            <consortium name="DOE Joint Genome Institute"/>
            <person name="Ahrendt S."/>
            <person name="Riley R."/>
            <person name="Andreopoulos W."/>
            <person name="LaButti K."/>
            <person name="Pangilinan J."/>
            <person name="Ruiz-duenas F.J."/>
            <person name="Barrasa J.M."/>
            <person name="Sanchez-Garcia M."/>
            <person name="Camarero S."/>
            <person name="Miyauchi S."/>
            <person name="Serrano A."/>
            <person name="Linde D."/>
            <person name="Babiker R."/>
            <person name="Drula E."/>
            <person name="Ayuso-Fernandez I."/>
            <person name="Pacheco R."/>
            <person name="Padilla G."/>
            <person name="Ferreira P."/>
            <person name="Barriuso J."/>
            <person name="Kellner H."/>
            <person name="Castanera R."/>
            <person name="Alfaro M."/>
            <person name="Ramirez L."/>
            <person name="Pisabarro A.G."/>
            <person name="Kuo A."/>
            <person name="Tritt A."/>
            <person name="Lipzen A."/>
            <person name="He G."/>
            <person name="Yan M."/>
            <person name="Ng V."/>
            <person name="Cullen D."/>
            <person name="Martin F."/>
            <person name="Rosso M.-N."/>
            <person name="Henrissat B."/>
            <person name="Hibbett D."/>
            <person name="Martinez A.T."/>
            <person name="Grigoriev I.V."/>
        </authorList>
    </citation>
    <scope>NUCLEOTIDE SEQUENCE</scope>
    <source>
        <strain evidence="1">AH 44721</strain>
    </source>
</reference>
<dbReference type="OrthoDB" id="3049082at2759"/>
<proteinExistence type="predicted"/>
<keyword evidence="2" id="KW-1185">Reference proteome</keyword>